<dbReference type="RefSeq" id="WP_161139125.1">
    <property type="nucleotide sequence ID" value="NZ_SPKJ01000006.1"/>
</dbReference>
<dbReference type="PANTHER" id="PTHR43794">
    <property type="entry name" value="AMINOHYDROLASE SSNA-RELATED"/>
    <property type="match status" value="1"/>
</dbReference>
<dbReference type="OrthoDB" id="9796020at2"/>
<organism evidence="3 4">
    <name type="scientific">Propylenella binzhouense</name>
    <dbReference type="NCBI Taxonomy" id="2555902"/>
    <lineage>
        <taxon>Bacteria</taxon>
        <taxon>Pseudomonadati</taxon>
        <taxon>Pseudomonadota</taxon>
        <taxon>Alphaproteobacteria</taxon>
        <taxon>Hyphomicrobiales</taxon>
        <taxon>Propylenellaceae</taxon>
        <taxon>Propylenella</taxon>
    </lineage>
</organism>
<evidence type="ECO:0000313" key="3">
    <source>
        <dbReference type="EMBL" id="MYZ46779.1"/>
    </source>
</evidence>
<evidence type="ECO:0000256" key="1">
    <source>
        <dbReference type="ARBA" id="ARBA00006745"/>
    </source>
</evidence>
<dbReference type="NCBIfam" id="NF006056">
    <property type="entry name" value="PRK08204.1"/>
    <property type="match status" value="1"/>
</dbReference>
<sequence>MSHLLLKGGTIVSMDPGIGTLPQGDVLIEGQRIAAIAPALEAPPGAEVVDAAGRIVMPGFVNAHMHTWQTALKGIAADWTIQEYLRAMHAGLATHFRAEDVYIANLVGALGQIDCGTTTLVDWCHNNPTPCCTDAAIDALEESGLRALFLHGSPKPDPKEGQKHFSEVPLPRSEIERIRRDRFTSDDRLVTCGLAILGPGMSVFDVSKADLLLARELDLVASMHVSGPMLVPDGFERLCALGGLIGPKTNIVHGNTIAPDCLSLLVDHGATFSVTAEVEMQMGFGRPLTNRLRALGGAISIGSDIESGMASDMFAVTRFALQCARFLDSLDAIEATGRGPAAITVRAEEALHWATLGGARMAGLEHKVGSLAPRKQADLILLRTDDLNLFPVADPIASIVLQAGPKNVESVLVAGRFLKRSGSLLYGTLEAKREALAASGARILRAFAQPAHLVA</sequence>
<comment type="caution">
    <text evidence="3">The sequence shown here is derived from an EMBL/GenBank/DDBJ whole genome shotgun (WGS) entry which is preliminary data.</text>
</comment>
<dbReference type="Pfam" id="PF01979">
    <property type="entry name" value="Amidohydro_1"/>
    <property type="match status" value="1"/>
</dbReference>
<dbReference type="Gene3D" id="3.20.20.140">
    <property type="entry name" value="Metal-dependent hydrolases"/>
    <property type="match status" value="1"/>
</dbReference>
<proteinExistence type="inferred from homology"/>
<reference evidence="3" key="1">
    <citation type="submission" date="2019-03" db="EMBL/GenBank/DDBJ databases">
        <title>Afifella sp. nov., isolated from activated sludge.</title>
        <authorList>
            <person name="Li Q."/>
            <person name="Liu Y."/>
        </authorList>
    </citation>
    <scope>NUCLEOTIDE SEQUENCE</scope>
    <source>
        <strain evidence="3">L72</strain>
    </source>
</reference>
<dbReference type="Gene3D" id="2.30.40.10">
    <property type="entry name" value="Urease, subunit C, domain 1"/>
    <property type="match status" value="1"/>
</dbReference>
<comment type="similarity">
    <text evidence="1">Belongs to the metallo-dependent hydrolases superfamily. ATZ/TRZ family.</text>
</comment>
<feature type="domain" description="Amidohydrolase-related" evidence="2">
    <location>
        <begin position="55"/>
        <end position="417"/>
    </location>
</feature>
<dbReference type="SUPFAM" id="SSF51338">
    <property type="entry name" value="Composite domain of metallo-dependent hydrolases"/>
    <property type="match status" value="1"/>
</dbReference>
<dbReference type="InterPro" id="IPR011059">
    <property type="entry name" value="Metal-dep_hydrolase_composite"/>
</dbReference>
<dbReference type="InterPro" id="IPR006680">
    <property type="entry name" value="Amidohydro-rel"/>
</dbReference>
<protein>
    <submittedName>
        <fullName evidence="3">Cytosine deaminase</fullName>
    </submittedName>
</protein>
<dbReference type="PANTHER" id="PTHR43794:SF5">
    <property type="entry name" value="CHLOROHYDROLASE FAMILY PROTEIN"/>
    <property type="match status" value="1"/>
</dbReference>
<accession>A0A964T1Z4</accession>
<name>A0A964T1Z4_9HYPH</name>
<dbReference type="GO" id="GO:0016810">
    <property type="term" value="F:hydrolase activity, acting on carbon-nitrogen (but not peptide) bonds"/>
    <property type="evidence" value="ECO:0007669"/>
    <property type="project" value="InterPro"/>
</dbReference>
<keyword evidence="4" id="KW-1185">Reference proteome</keyword>
<dbReference type="SUPFAM" id="SSF51556">
    <property type="entry name" value="Metallo-dependent hydrolases"/>
    <property type="match status" value="1"/>
</dbReference>
<dbReference type="InterPro" id="IPR032466">
    <property type="entry name" value="Metal_Hydrolase"/>
</dbReference>
<gene>
    <name evidence="3" type="ORF">E4O86_03485</name>
</gene>
<evidence type="ECO:0000259" key="2">
    <source>
        <dbReference type="Pfam" id="PF01979"/>
    </source>
</evidence>
<dbReference type="AlphaFoldDB" id="A0A964T1Z4"/>
<dbReference type="InterPro" id="IPR050287">
    <property type="entry name" value="MTA/SAH_deaminase"/>
</dbReference>
<dbReference type="EMBL" id="SPKJ01000006">
    <property type="protein sequence ID" value="MYZ46779.1"/>
    <property type="molecule type" value="Genomic_DNA"/>
</dbReference>
<evidence type="ECO:0000313" key="4">
    <source>
        <dbReference type="Proteomes" id="UP000773614"/>
    </source>
</evidence>
<dbReference type="Proteomes" id="UP000773614">
    <property type="component" value="Unassembled WGS sequence"/>
</dbReference>